<keyword evidence="9" id="KW-0119">Carbohydrate metabolism</keyword>
<keyword evidence="10" id="KW-0961">Cell wall biogenesis/degradation</keyword>
<evidence type="ECO:0000256" key="9">
    <source>
        <dbReference type="ARBA" id="ARBA00023277"/>
    </source>
</evidence>
<reference evidence="17 18" key="1">
    <citation type="journal article" date="2018" name="Front. Microbiol.">
        <title>Genome-Wide Analysis of Corynespora cassiicola Leaf Fall Disease Putative Effectors.</title>
        <authorList>
            <person name="Lopez D."/>
            <person name="Ribeiro S."/>
            <person name="Label P."/>
            <person name="Fumanal B."/>
            <person name="Venisse J.S."/>
            <person name="Kohler A."/>
            <person name="de Oliveira R.R."/>
            <person name="Labutti K."/>
            <person name="Lipzen A."/>
            <person name="Lail K."/>
            <person name="Bauer D."/>
            <person name="Ohm R.A."/>
            <person name="Barry K.W."/>
            <person name="Spatafora J."/>
            <person name="Grigoriev I.V."/>
            <person name="Martin F.M."/>
            <person name="Pujade-Renaud V."/>
        </authorList>
    </citation>
    <scope>NUCLEOTIDE SEQUENCE [LARGE SCALE GENOMIC DNA]</scope>
    <source>
        <strain evidence="17 18">Philippines</strain>
    </source>
</reference>
<evidence type="ECO:0000256" key="11">
    <source>
        <dbReference type="ARBA" id="ARBA00023326"/>
    </source>
</evidence>
<keyword evidence="5" id="KW-1003">Cell membrane</keyword>
<evidence type="ECO:0000256" key="15">
    <source>
        <dbReference type="SAM" id="MobiDB-lite"/>
    </source>
</evidence>
<comment type="function">
    <text evidence="12">Glucanases play a role in cell expansion during growth, in cell-cell fusion during mating, and in spore release during sporulation. This enzyme may be involved in beta-glucan degradation. Active on laminarin and lichenan.</text>
</comment>
<dbReference type="GO" id="GO:0071555">
    <property type="term" value="P:cell wall organization"/>
    <property type="evidence" value="ECO:0007669"/>
    <property type="project" value="UniProtKB-KW"/>
</dbReference>
<evidence type="ECO:0000256" key="7">
    <source>
        <dbReference type="ARBA" id="ARBA00023136"/>
    </source>
</evidence>
<dbReference type="PANTHER" id="PTHR16631">
    <property type="entry name" value="GLUCAN 1,3-BETA-GLUCOSIDASE"/>
    <property type="match status" value="1"/>
</dbReference>
<evidence type="ECO:0000256" key="14">
    <source>
        <dbReference type="ARBA" id="ARBA00043078"/>
    </source>
</evidence>
<dbReference type="OrthoDB" id="68336at2759"/>
<comment type="similarity">
    <text evidence="3">Belongs to the glycosyl hydrolase 17 family.</text>
</comment>
<dbReference type="GO" id="GO:0042973">
    <property type="term" value="F:glucan endo-1,3-beta-D-glucosidase activity"/>
    <property type="evidence" value="ECO:0007669"/>
    <property type="project" value="UniProtKB-EC"/>
</dbReference>
<keyword evidence="18" id="KW-1185">Reference proteome</keyword>
<keyword evidence="8" id="KW-0325">Glycoprotein</keyword>
<dbReference type="EMBL" id="KZ678151">
    <property type="protein sequence ID" value="PSN60092.1"/>
    <property type="molecule type" value="Genomic_DNA"/>
</dbReference>
<sequence>MPYQPSQQPYFDDRHGEASDDDFPPPPPVHRNLPNSMHPDSAYSRMQTQRQYGVQNSPNNYSDYSPPGVTPGADNLGQHAAGGGINGIAIDVANHNERDSGAQALRNLHPNYPQRYPNATPFGDSYAYDHPMSEQPNLTRPAYGSSASLAGGAVPPAGMYSQNNSTASLSSPLNPNYQDSPYNRYSSSNLDLAPQMGEINPNEVADDDDWGMGPQGQNPQTKRRSFVPFGASRDGSRESTPGTAAGAAAAGRAAAVGAGAGAGAAALAGTRDGNAEYNAVPGGANAQGDFANEKSAWLASQNKGKKRLTWIVSIVIALVVIGAIVGGVLGAVLRKSGKGESSVTSSAADEVEEDNKDDLGINSDEIKALMNNQNLHKVFPGMDYTPLNAQYPDCMHVPPSQNNITRDMAVLSQLTNAVRLYGTDCNQTEMVLHAIDRLELKDMKVWLGVWLGNNETTNDRQVSQMWDIIDKHGEDRFKGIIVGNEVLFREDLTETELLEYITDIRQNISDHNMNLHIATSDLGDNWTADMATKVDIVMSNVHPFFAGVNVEVAADWTWTFWQEHDVILTKDNPEIKQIVAEVGWPSGGGNNCGSGTCTSDTEGSVAGIDELNKFMEDWICPSLANGTEYFW</sequence>
<evidence type="ECO:0000256" key="6">
    <source>
        <dbReference type="ARBA" id="ARBA00022801"/>
    </source>
</evidence>
<evidence type="ECO:0000256" key="3">
    <source>
        <dbReference type="ARBA" id="ARBA00008773"/>
    </source>
</evidence>
<dbReference type="GO" id="GO:0005576">
    <property type="term" value="C:extracellular region"/>
    <property type="evidence" value="ECO:0007669"/>
    <property type="project" value="TreeGrafter"/>
</dbReference>
<evidence type="ECO:0000256" key="8">
    <source>
        <dbReference type="ARBA" id="ARBA00023180"/>
    </source>
</evidence>
<keyword evidence="16" id="KW-1133">Transmembrane helix</keyword>
<feature type="compositionally biased region" description="Polar residues" evidence="15">
    <location>
        <begin position="44"/>
        <end position="63"/>
    </location>
</feature>
<name>A0A2T2N3R5_CORCC</name>
<organism evidence="17 18">
    <name type="scientific">Corynespora cassiicola Philippines</name>
    <dbReference type="NCBI Taxonomy" id="1448308"/>
    <lineage>
        <taxon>Eukaryota</taxon>
        <taxon>Fungi</taxon>
        <taxon>Dikarya</taxon>
        <taxon>Ascomycota</taxon>
        <taxon>Pezizomycotina</taxon>
        <taxon>Dothideomycetes</taxon>
        <taxon>Pleosporomycetidae</taxon>
        <taxon>Pleosporales</taxon>
        <taxon>Corynesporascaceae</taxon>
        <taxon>Corynespora</taxon>
    </lineage>
</organism>
<accession>A0A2T2N3R5</accession>
<dbReference type="GO" id="GO:0005886">
    <property type="term" value="C:plasma membrane"/>
    <property type="evidence" value="ECO:0007669"/>
    <property type="project" value="UniProtKB-SubCell"/>
</dbReference>
<dbReference type="GO" id="GO:0009986">
    <property type="term" value="C:cell surface"/>
    <property type="evidence" value="ECO:0007669"/>
    <property type="project" value="TreeGrafter"/>
</dbReference>
<dbReference type="GO" id="GO:0000272">
    <property type="term" value="P:polysaccharide catabolic process"/>
    <property type="evidence" value="ECO:0007669"/>
    <property type="project" value="UniProtKB-KW"/>
</dbReference>
<feature type="transmembrane region" description="Helical" evidence="16">
    <location>
        <begin position="310"/>
        <end position="333"/>
    </location>
</feature>
<evidence type="ECO:0000313" key="17">
    <source>
        <dbReference type="EMBL" id="PSN60092.1"/>
    </source>
</evidence>
<evidence type="ECO:0000256" key="4">
    <source>
        <dbReference type="ARBA" id="ARBA00012780"/>
    </source>
</evidence>
<dbReference type="AlphaFoldDB" id="A0A2T2N3R5"/>
<proteinExistence type="inferred from homology"/>
<comment type="catalytic activity">
    <reaction evidence="1">
        <text>Hydrolysis of (1-&gt;3)-beta-D-glucosidic linkages in (1-&gt;3)-beta-D-glucans.</text>
        <dbReference type="EC" id="3.2.1.39"/>
    </reaction>
</comment>
<dbReference type="Proteomes" id="UP000240883">
    <property type="component" value="Unassembled WGS sequence"/>
</dbReference>
<evidence type="ECO:0000256" key="13">
    <source>
        <dbReference type="ARBA" id="ARBA00042373"/>
    </source>
</evidence>
<keyword evidence="11" id="KW-0624">Polysaccharide degradation</keyword>
<dbReference type="Gene3D" id="3.20.20.80">
    <property type="entry name" value="Glycosidases"/>
    <property type="match status" value="1"/>
</dbReference>
<feature type="region of interest" description="Disordered" evidence="15">
    <location>
        <begin position="1"/>
        <end position="71"/>
    </location>
</feature>
<feature type="compositionally biased region" description="Polar residues" evidence="15">
    <location>
        <begin position="161"/>
        <end position="190"/>
    </location>
</feature>
<dbReference type="InterPro" id="IPR050732">
    <property type="entry name" value="Beta-glucan_modifiers"/>
</dbReference>
<comment type="subcellular location">
    <subcellularLocation>
        <location evidence="2">Cell membrane</location>
        <topology evidence="2">Single-pass type II membrane protein</topology>
    </subcellularLocation>
</comment>
<keyword evidence="7 16" id="KW-0472">Membrane</keyword>
<evidence type="ECO:0000256" key="12">
    <source>
        <dbReference type="ARBA" id="ARBA00037649"/>
    </source>
</evidence>
<dbReference type="InterPro" id="IPR017853">
    <property type="entry name" value="GH"/>
</dbReference>
<protein>
    <recommendedName>
        <fullName evidence="4">glucan endo-1,3-beta-D-glucosidase</fullName>
        <ecNumber evidence="4">3.2.1.39</ecNumber>
    </recommendedName>
    <alternativeName>
        <fullName evidence="14">Endo-1,3-beta-glucanase btgC</fullName>
    </alternativeName>
    <alternativeName>
        <fullName evidence="13">Laminarinase btgC</fullName>
    </alternativeName>
</protein>
<dbReference type="EC" id="3.2.1.39" evidence="4"/>
<dbReference type="PANTHER" id="PTHR16631:SF17">
    <property type="entry name" value="GLUCAN ENDO-1,3-BETA-GLUCOSIDASE BTGC"/>
    <property type="match status" value="1"/>
</dbReference>
<evidence type="ECO:0000256" key="5">
    <source>
        <dbReference type="ARBA" id="ARBA00022475"/>
    </source>
</evidence>
<keyword evidence="6 17" id="KW-0378">Hydrolase</keyword>
<dbReference type="GO" id="GO:0009277">
    <property type="term" value="C:fungal-type cell wall"/>
    <property type="evidence" value="ECO:0007669"/>
    <property type="project" value="TreeGrafter"/>
</dbReference>
<feature type="region of interest" description="Disordered" evidence="15">
    <location>
        <begin position="161"/>
        <end position="245"/>
    </location>
</feature>
<dbReference type="SUPFAM" id="SSF51445">
    <property type="entry name" value="(Trans)glycosidases"/>
    <property type="match status" value="1"/>
</dbReference>
<evidence type="ECO:0000256" key="10">
    <source>
        <dbReference type="ARBA" id="ARBA00023316"/>
    </source>
</evidence>
<keyword evidence="16" id="KW-0812">Transmembrane</keyword>
<evidence type="ECO:0000256" key="1">
    <source>
        <dbReference type="ARBA" id="ARBA00000382"/>
    </source>
</evidence>
<gene>
    <name evidence="17" type="ORF">BS50DRAFT_218780</name>
</gene>
<evidence type="ECO:0000256" key="16">
    <source>
        <dbReference type="SAM" id="Phobius"/>
    </source>
</evidence>
<feature type="region of interest" description="Disordered" evidence="15">
    <location>
        <begin position="120"/>
        <end position="145"/>
    </location>
</feature>
<evidence type="ECO:0000256" key="2">
    <source>
        <dbReference type="ARBA" id="ARBA00004401"/>
    </source>
</evidence>
<dbReference type="STRING" id="1448308.A0A2T2N3R5"/>
<evidence type="ECO:0000313" key="18">
    <source>
        <dbReference type="Proteomes" id="UP000240883"/>
    </source>
</evidence>